<dbReference type="Pfam" id="PF14111">
    <property type="entry name" value="DUF4283"/>
    <property type="match status" value="1"/>
</dbReference>
<dbReference type="Proteomes" id="UP000694251">
    <property type="component" value="Chromosome 11"/>
</dbReference>
<dbReference type="InterPro" id="IPR002156">
    <property type="entry name" value="RNaseH_domain"/>
</dbReference>
<protein>
    <submittedName>
        <fullName evidence="4">Ribonuclease H domain</fullName>
    </submittedName>
</protein>
<dbReference type="Pfam" id="PF13966">
    <property type="entry name" value="zf-RVT"/>
    <property type="match status" value="1"/>
</dbReference>
<evidence type="ECO:0000256" key="1">
    <source>
        <dbReference type="SAM" id="MobiDB-lite"/>
    </source>
</evidence>
<evidence type="ECO:0000313" key="4">
    <source>
        <dbReference type="EMBL" id="KAG7556732.1"/>
    </source>
</evidence>
<feature type="region of interest" description="Disordered" evidence="1">
    <location>
        <begin position="1"/>
        <end position="33"/>
    </location>
</feature>
<dbReference type="Pfam" id="PF13456">
    <property type="entry name" value="RVT_3"/>
    <property type="match status" value="1"/>
</dbReference>
<gene>
    <name evidence="4" type="ORF">ISN44_As11g027290</name>
</gene>
<feature type="compositionally biased region" description="Polar residues" evidence="1">
    <location>
        <begin position="337"/>
        <end position="353"/>
    </location>
</feature>
<dbReference type="GO" id="GO:0004523">
    <property type="term" value="F:RNA-DNA hybrid ribonuclease activity"/>
    <property type="evidence" value="ECO:0007669"/>
    <property type="project" value="InterPro"/>
</dbReference>
<feature type="domain" description="Reverse transcriptase" evidence="2">
    <location>
        <begin position="932"/>
        <end position="1213"/>
    </location>
</feature>
<organism evidence="4 5">
    <name type="scientific">Arabidopsis suecica</name>
    <name type="common">Swedish thale-cress</name>
    <name type="synonym">Cardaminopsis suecica</name>
    <dbReference type="NCBI Taxonomy" id="45249"/>
    <lineage>
        <taxon>Eukaryota</taxon>
        <taxon>Viridiplantae</taxon>
        <taxon>Streptophyta</taxon>
        <taxon>Embryophyta</taxon>
        <taxon>Tracheophyta</taxon>
        <taxon>Spermatophyta</taxon>
        <taxon>Magnoliopsida</taxon>
        <taxon>eudicotyledons</taxon>
        <taxon>Gunneridae</taxon>
        <taxon>Pentapetalae</taxon>
        <taxon>rosids</taxon>
        <taxon>malvids</taxon>
        <taxon>Brassicales</taxon>
        <taxon>Brassicaceae</taxon>
        <taxon>Camelineae</taxon>
        <taxon>Arabidopsis</taxon>
    </lineage>
</organism>
<dbReference type="PROSITE" id="PS50879">
    <property type="entry name" value="RNASE_H_1"/>
    <property type="match status" value="1"/>
</dbReference>
<dbReference type="Pfam" id="PF03372">
    <property type="entry name" value="Exo_endo_phos"/>
    <property type="match status" value="1"/>
</dbReference>
<reference evidence="4 5" key="1">
    <citation type="submission" date="2020-12" db="EMBL/GenBank/DDBJ databases">
        <title>Concerted genomic and epigenomic changes stabilize Arabidopsis allopolyploids.</title>
        <authorList>
            <person name="Chen Z."/>
        </authorList>
    </citation>
    <scope>NUCLEOTIDE SEQUENCE [LARGE SCALE GENOMIC DNA]</scope>
    <source>
        <strain evidence="4">As9502</strain>
        <tissue evidence="4">Leaf</tissue>
    </source>
</reference>
<evidence type="ECO:0000259" key="3">
    <source>
        <dbReference type="PROSITE" id="PS50879"/>
    </source>
</evidence>
<dbReference type="OrthoDB" id="1100040at2759"/>
<feature type="compositionally biased region" description="Basic and acidic residues" evidence="1">
    <location>
        <begin position="409"/>
        <end position="420"/>
    </location>
</feature>
<dbReference type="InterPro" id="IPR026960">
    <property type="entry name" value="RVT-Znf"/>
</dbReference>
<feature type="region of interest" description="Disordered" evidence="1">
    <location>
        <begin position="387"/>
        <end position="444"/>
    </location>
</feature>
<name>A0A8T1ZCL8_ARASU</name>
<dbReference type="PROSITE" id="PS50878">
    <property type="entry name" value="RT_POL"/>
    <property type="match status" value="1"/>
</dbReference>
<dbReference type="CDD" id="cd01650">
    <property type="entry name" value="RT_nLTR_like"/>
    <property type="match status" value="1"/>
</dbReference>
<dbReference type="InterPro" id="IPR005135">
    <property type="entry name" value="Endo/exonuclease/phosphatase"/>
</dbReference>
<evidence type="ECO:0000259" key="2">
    <source>
        <dbReference type="PROSITE" id="PS50878"/>
    </source>
</evidence>
<accession>A0A8T1ZCL8</accession>
<dbReference type="InterPro" id="IPR000477">
    <property type="entry name" value="RT_dom"/>
</dbReference>
<sequence>MSGESQSSGDQDATMTDIGEKVRPPGEPPDMSASWVKKVTGSMSGGRPVPELLLNDEFVSERVTLEFPNGEDGEPVITIGSEVLDVMNGMWKQCMIVKVLGRNVPLAALSRRLREMWKPQGAMYVMDLPRQFFMIRFELEEEYLTALTGGPWRAFGSYLMVQAWSPGFDPLRDEIATTPVWIHLSNIPVNFYHKSILLGIARGLGKPVRVDLTTLNFERARFARVCVEVDLKKPLKGSVMINGERYYVSYEGLTNICSLCGIYGHLVHTCPRREIERAVEVPSSEVALVADEPKQVGDGFTVVRRTGRRAEPPEKRINSAAKNQAQNLGRNLKDISGNKNIQSNSGNKNTQNIVTSNRFGSLEEDMVSQDSRKVAVIEEANKENIFNGGKVGNTKSGDQVRPKSVGLGEKGKEGPQEKRTWIPKPTNNVGPKLKNKPNRPTRGLVFGLSKGEQELSKSGKRLRMESGSVGRPGGIFVKAGEGVARGETSNTINEKELMTSVSKPAEETGNREIVMYGESQLFLRLMQVVAEQIVYVMDWVLRIPFGSTRWGRAAAYGYFGEQVLVSRRSGLWGQLSQVIGGISDPLIIGGDFNTILRLDERTGGNGRLSLDSLAFGDWINESMLIDMGFRGNKFTWRRGKAQNTFIAKRLDRVLCCAQTRLRWQEAVVQHLPFLASDHAPLYIQLSPEVRGNPKRRPFRFEAAWLKHQGFNELLLNSWRSELTTQEALRGLQVKLQKWNKEVFGDVHRKKESLANQIKEVQDLLDLNQSDQLLQTEESLLKEFEAVLEQEEMIWFQKSREKLIALGDRNTSFFHTSTIIRRRRNRIEMLKNDEGNWISDAQELENHAIDYYKRLYSLENVDEATVSLLPTGFARLTGSELTELDKSVTATEIEESMRCMSRFKAPGPDGYQPVFYQTCWEVVGPSVVRFVLNFFESGILPAETNDALLVLIAKVAQPEKITQFRPISLCNVLFKIITKTMVLRLKKVMPKLIGPAQASFIPGRLSTDNIVLVQEAVHSMRRKKGRKGWMLLKLDLEKAYDRIRWDFLEDTLKTVGLSEKWRRWIMQCVSGPSMAVLWNGEKTAPFTPSRGLRQGDPLSPYLFVLCLERLCHLIELAVDSKEWKPINLSRGGPKLSHVCFADDLILFAEASVSQVRVIRKVLEKFCLASGQKVSLEKSKIFFSSNVHRDLASQISVVSGISSTMDLGKYLGMPVLHKRINKNTFGGVLERVSSRLSGWKGRFLSFAGRLTLTKSVLSSIPVHSMSTIALPKSILEQLDRVSRSFLWGSTTEKRKLHLVAWDRVCLPKYEGGLGIRSSKNMNKALLAKIGWRLLNDQTSLWARVLRSKYRVGDVHDQSWLVVKSNWSSTWRSIGIGLREGVLPGLRFVLGDGKEIRFWRDKWLTKAPLMELEQGIIPEELADARVRDMWREGSGWLLPRIMPYVTETVRLQLAAVVMDNVTGATDRLSWGETADGNFTVKSAYAALTRDDSQKQSMGGFFEKVWKTVVPERVRLFHWLTVHQVLMTNKERYRRHMSDTSLCPVCSSGEETILHVLRDCPSISGIWQRIVPASQRIMFFQKSLLEWLYGNLKDETERDGVPWSTLFAMALWWAWKWRCGEVFGGMGRCRDRIKFIRQLAKDVYEAHMVILGEKRTVAREVRLVGWKLPAVGWMKLNTDGASHGNPGLATAGGVLRDGEGNWKGGFALNIGICSAPLAELWGVYYGLYIAWERGVTRLELEVDSEIVVGFLRTGISDAHPLSFLVRLCYGFISRDWIVRISHVYREANRLADGLANYAFTLPLGFHSFDVSPEVVRSILLEDISGSTRPRSVRL</sequence>
<proteinExistence type="predicted"/>
<feature type="compositionally biased region" description="Polar residues" evidence="1">
    <location>
        <begin position="1"/>
        <end position="14"/>
    </location>
</feature>
<evidence type="ECO:0000313" key="5">
    <source>
        <dbReference type="Proteomes" id="UP000694251"/>
    </source>
</evidence>
<feature type="domain" description="RNase H type-1" evidence="3">
    <location>
        <begin position="1666"/>
        <end position="1796"/>
    </location>
</feature>
<keyword evidence="5" id="KW-1185">Reference proteome</keyword>
<dbReference type="PANTHER" id="PTHR33116">
    <property type="entry name" value="REVERSE TRANSCRIPTASE ZINC-BINDING DOMAIN-CONTAINING PROTEIN-RELATED-RELATED"/>
    <property type="match status" value="1"/>
</dbReference>
<dbReference type="PANTHER" id="PTHR33116:SF70">
    <property type="entry name" value="NON-LTR RETROELEMENT REVERSE TRANSCRIPTASE-LIKE PROTEIN"/>
    <property type="match status" value="1"/>
</dbReference>
<dbReference type="CDD" id="cd06222">
    <property type="entry name" value="RNase_H_like"/>
    <property type="match status" value="1"/>
</dbReference>
<feature type="region of interest" description="Disordered" evidence="1">
    <location>
        <begin position="328"/>
        <end position="353"/>
    </location>
</feature>
<dbReference type="EMBL" id="JAEFBJ010000011">
    <property type="protein sequence ID" value="KAG7556732.1"/>
    <property type="molecule type" value="Genomic_DNA"/>
</dbReference>
<comment type="caution">
    <text evidence="4">The sequence shown here is derived from an EMBL/GenBank/DDBJ whole genome shotgun (WGS) entry which is preliminary data.</text>
</comment>
<dbReference type="Pfam" id="PF00078">
    <property type="entry name" value="RVT_1"/>
    <property type="match status" value="1"/>
</dbReference>
<dbReference type="GO" id="GO:0003676">
    <property type="term" value="F:nucleic acid binding"/>
    <property type="evidence" value="ECO:0007669"/>
    <property type="project" value="InterPro"/>
</dbReference>
<dbReference type="InterPro" id="IPR044730">
    <property type="entry name" value="RNase_H-like_dom_plant"/>
</dbReference>
<dbReference type="InterPro" id="IPR025558">
    <property type="entry name" value="DUF4283"/>
</dbReference>